<feature type="transmembrane region" description="Helical" evidence="5">
    <location>
        <begin position="75"/>
        <end position="93"/>
    </location>
</feature>
<dbReference type="PANTHER" id="PTHR23501">
    <property type="entry name" value="MAJOR FACILITATOR SUPERFAMILY"/>
    <property type="match status" value="1"/>
</dbReference>
<feature type="transmembrane region" description="Helical" evidence="5">
    <location>
        <begin position="162"/>
        <end position="182"/>
    </location>
</feature>
<evidence type="ECO:0000256" key="3">
    <source>
        <dbReference type="ARBA" id="ARBA00022989"/>
    </source>
</evidence>
<feature type="transmembrane region" description="Helical" evidence="5">
    <location>
        <begin position="439"/>
        <end position="458"/>
    </location>
</feature>
<feature type="transmembrane region" description="Helical" evidence="5">
    <location>
        <begin position="132"/>
        <end position="156"/>
    </location>
</feature>
<feature type="transmembrane region" description="Helical" evidence="5">
    <location>
        <begin position="235"/>
        <end position="256"/>
    </location>
</feature>
<keyword evidence="8" id="KW-1185">Reference proteome</keyword>
<dbReference type="PROSITE" id="PS50850">
    <property type="entry name" value="MFS"/>
    <property type="match status" value="1"/>
</dbReference>
<sequence>MEGWRLYMLTAGIWIALFLSTLETTIVSTSLVSIADTLSGFDERNWVVTAYFLTYTGFLVIYAKLASIFGSKTMFLLALTFFTVFSVGCGLASTMTQLIVLRAFQGIGGSGIYSMVLVIAPKLVPVTEYGKYIGIISSVFAIASFTGPLVGGAIATNTTWRWVFLLNGPPGALAILIIAIFLPASKADSDSTFTARLRAKFSRRATRRVDFIYLERTGATQEPIFQMGLLKNRQLASMILTTFLIGFPFVTILFIIPQHAQAVYGLSPVQASLTVLPFLLTSPVATAASGVLTSNFNVPPSYLILVGSVIQVIGVGLAISIPLTGDSVSARQYGYEAIMGVGFGLTLSTVLTLGQRLVRKEDAGVVMGALTQVRVLGGTVALAICSAVLSNHLRHKLVEVITLTEFQEIAESLGAIDKLGPERVARVRLEFAEGYRRQFQLLTGFSGAALLAALFLSSRHPITGSMRRIPILSDVADDT</sequence>
<evidence type="ECO:0000313" key="7">
    <source>
        <dbReference type="EMBL" id="KAK4244994.1"/>
    </source>
</evidence>
<name>A0AAN7CMV4_9PEZI</name>
<dbReference type="Proteomes" id="UP001303647">
    <property type="component" value="Unassembled WGS sequence"/>
</dbReference>
<dbReference type="GO" id="GO:0005886">
    <property type="term" value="C:plasma membrane"/>
    <property type="evidence" value="ECO:0007669"/>
    <property type="project" value="TreeGrafter"/>
</dbReference>
<evidence type="ECO:0000256" key="5">
    <source>
        <dbReference type="SAM" id="Phobius"/>
    </source>
</evidence>
<reference evidence="7" key="2">
    <citation type="submission" date="2023-05" db="EMBL/GenBank/DDBJ databases">
        <authorList>
            <consortium name="Lawrence Berkeley National Laboratory"/>
            <person name="Steindorff A."/>
            <person name="Hensen N."/>
            <person name="Bonometti L."/>
            <person name="Westerberg I."/>
            <person name="Brannstrom I.O."/>
            <person name="Guillou S."/>
            <person name="Cros-Aarteil S."/>
            <person name="Calhoun S."/>
            <person name="Haridas S."/>
            <person name="Kuo A."/>
            <person name="Mondo S."/>
            <person name="Pangilinan J."/>
            <person name="Riley R."/>
            <person name="Labutti K."/>
            <person name="Andreopoulos B."/>
            <person name="Lipzen A."/>
            <person name="Chen C."/>
            <person name="Yanf M."/>
            <person name="Daum C."/>
            <person name="Ng V."/>
            <person name="Clum A."/>
            <person name="Ohm R."/>
            <person name="Martin F."/>
            <person name="Silar P."/>
            <person name="Natvig D."/>
            <person name="Lalanne C."/>
            <person name="Gautier V."/>
            <person name="Ament-Velasquez S.L."/>
            <person name="Kruys A."/>
            <person name="Hutchinson M.I."/>
            <person name="Powell A.J."/>
            <person name="Barry K."/>
            <person name="Miller A.N."/>
            <person name="Grigoriev I.V."/>
            <person name="Debuchy R."/>
            <person name="Gladieux P."/>
            <person name="Thoren M.H."/>
            <person name="Johannesson H."/>
        </authorList>
    </citation>
    <scope>NUCLEOTIDE SEQUENCE</scope>
    <source>
        <strain evidence="7">CBS 359.72</strain>
    </source>
</reference>
<evidence type="ECO:0000256" key="2">
    <source>
        <dbReference type="ARBA" id="ARBA00022692"/>
    </source>
</evidence>
<organism evidence="7 8">
    <name type="scientific">Corynascus novoguineensis</name>
    <dbReference type="NCBI Taxonomy" id="1126955"/>
    <lineage>
        <taxon>Eukaryota</taxon>
        <taxon>Fungi</taxon>
        <taxon>Dikarya</taxon>
        <taxon>Ascomycota</taxon>
        <taxon>Pezizomycotina</taxon>
        <taxon>Sordariomycetes</taxon>
        <taxon>Sordariomycetidae</taxon>
        <taxon>Sordariales</taxon>
        <taxon>Chaetomiaceae</taxon>
        <taxon>Corynascus</taxon>
    </lineage>
</organism>
<gene>
    <name evidence="7" type="ORF">C7999DRAFT_43421</name>
</gene>
<evidence type="ECO:0000259" key="6">
    <source>
        <dbReference type="PROSITE" id="PS50850"/>
    </source>
</evidence>
<evidence type="ECO:0000256" key="1">
    <source>
        <dbReference type="ARBA" id="ARBA00004141"/>
    </source>
</evidence>
<comment type="subcellular location">
    <subcellularLocation>
        <location evidence="1">Membrane</location>
        <topology evidence="1">Multi-pass membrane protein</topology>
    </subcellularLocation>
</comment>
<evidence type="ECO:0000313" key="8">
    <source>
        <dbReference type="Proteomes" id="UP001303647"/>
    </source>
</evidence>
<dbReference type="EMBL" id="MU857716">
    <property type="protein sequence ID" value="KAK4244994.1"/>
    <property type="molecule type" value="Genomic_DNA"/>
</dbReference>
<feature type="transmembrane region" description="Helical" evidence="5">
    <location>
        <begin position="99"/>
        <end position="120"/>
    </location>
</feature>
<proteinExistence type="predicted"/>
<accession>A0AAN7CMV4</accession>
<dbReference type="AlphaFoldDB" id="A0AAN7CMV4"/>
<dbReference type="InterPro" id="IPR036259">
    <property type="entry name" value="MFS_trans_sf"/>
</dbReference>
<dbReference type="PRINTS" id="PR01036">
    <property type="entry name" value="TCRTETB"/>
</dbReference>
<feature type="transmembrane region" description="Helical" evidence="5">
    <location>
        <begin position="46"/>
        <end position="63"/>
    </location>
</feature>
<reference evidence="7" key="1">
    <citation type="journal article" date="2023" name="Mol. Phylogenet. Evol.">
        <title>Genome-scale phylogeny and comparative genomics of the fungal order Sordariales.</title>
        <authorList>
            <person name="Hensen N."/>
            <person name="Bonometti L."/>
            <person name="Westerberg I."/>
            <person name="Brannstrom I.O."/>
            <person name="Guillou S."/>
            <person name="Cros-Aarteil S."/>
            <person name="Calhoun S."/>
            <person name="Haridas S."/>
            <person name="Kuo A."/>
            <person name="Mondo S."/>
            <person name="Pangilinan J."/>
            <person name="Riley R."/>
            <person name="LaButti K."/>
            <person name="Andreopoulos B."/>
            <person name="Lipzen A."/>
            <person name="Chen C."/>
            <person name="Yan M."/>
            <person name="Daum C."/>
            <person name="Ng V."/>
            <person name="Clum A."/>
            <person name="Steindorff A."/>
            <person name="Ohm R.A."/>
            <person name="Martin F."/>
            <person name="Silar P."/>
            <person name="Natvig D.O."/>
            <person name="Lalanne C."/>
            <person name="Gautier V."/>
            <person name="Ament-Velasquez S.L."/>
            <person name="Kruys A."/>
            <person name="Hutchinson M.I."/>
            <person name="Powell A.J."/>
            <person name="Barry K."/>
            <person name="Miller A.N."/>
            <person name="Grigoriev I.V."/>
            <person name="Debuchy R."/>
            <person name="Gladieux P."/>
            <person name="Hiltunen Thoren M."/>
            <person name="Johannesson H."/>
        </authorList>
    </citation>
    <scope>NUCLEOTIDE SEQUENCE</scope>
    <source>
        <strain evidence="7">CBS 359.72</strain>
    </source>
</reference>
<feature type="domain" description="Major facilitator superfamily (MFS) profile" evidence="6">
    <location>
        <begin position="9"/>
        <end position="461"/>
    </location>
</feature>
<keyword evidence="4 5" id="KW-0472">Membrane</keyword>
<dbReference type="InterPro" id="IPR011701">
    <property type="entry name" value="MFS"/>
</dbReference>
<dbReference type="Gene3D" id="1.20.1250.20">
    <property type="entry name" value="MFS general substrate transporter like domains"/>
    <property type="match status" value="1"/>
</dbReference>
<keyword evidence="2 5" id="KW-0812">Transmembrane</keyword>
<dbReference type="GO" id="GO:0022857">
    <property type="term" value="F:transmembrane transporter activity"/>
    <property type="evidence" value="ECO:0007669"/>
    <property type="project" value="InterPro"/>
</dbReference>
<dbReference type="PANTHER" id="PTHR23501:SF43">
    <property type="entry name" value="MULTIDRUG TRANSPORTER, PUTATIVE (AFU_ORTHOLOGUE AFUA_6G03040)-RELATED"/>
    <property type="match status" value="1"/>
</dbReference>
<evidence type="ECO:0000256" key="4">
    <source>
        <dbReference type="ARBA" id="ARBA00023136"/>
    </source>
</evidence>
<dbReference type="SUPFAM" id="SSF103473">
    <property type="entry name" value="MFS general substrate transporter"/>
    <property type="match status" value="1"/>
</dbReference>
<protein>
    <submittedName>
        <fullName evidence="7">Drug resistance transporter EmrB/QacA subfamily</fullName>
    </submittedName>
</protein>
<feature type="transmembrane region" description="Helical" evidence="5">
    <location>
        <begin position="365"/>
        <end position="389"/>
    </location>
</feature>
<feature type="transmembrane region" description="Helical" evidence="5">
    <location>
        <begin position="276"/>
        <end position="295"/>
    </location>
</feature>
<comment type="caution">
    <text evidence="7">The sequence shown here is derived from an EMBL/GenBank/DDBJ whole genome shotgun (WGS) entry which is preliminary data.</text>
</comment>
<keyword evidence="3 5" id="KW-1133">Transmembrane helix</keyword>
<dbReference type="InterPro" id="IPR020846">
    <property type="entry name" value="MFS_dom"/>
</dbReference>
<feature type="transmembrane region" description="Helical" evidence="5">
    <location>
        <begin position="333"/>
        <end position="353"/>
    </location>
</feature>
<feature type="transmembrane region" description="Helical" evidence="5">
    <location>
        <begin position="302"/>
        <end position="321"/>
    </location>
</feature>
<dbReference type="Pfam" id="PF07690">
    <property type="entry name" value="MFS_1"/>
    <property type="match status" value="1"/>
</dbReference>
<feature type="transmembrane region" description="Helical" evidence="5">
    <location>
        <begin position="12"/>
        <end position="34"/>
    </location>
</feature>